<dbReference type="AlphaFoldDB" id="A0A3R7RGY1"/>
<keyword evidence="2" id="KW-1185">Reference proteome</keyword>
<evidence type="ECO:0000313" key="1">
    <source>
        <dbReference type="EMBL" id="RNF02482.1"/>
    </source>
</evidence>
<sequence>MLRAPYMRVAAAGHEGTLLPLEYHGGSSHGAASALEQLCHLDDGGRFATANVAPSLTLWLYRSSLLRRLWLEGVVFDAIVEDRLTARGFTALLRRTFQTPRFLRGEETSTQEEAIGLVWGVQREFALHVVAAIVDENQWHWTLREA</sequence>
<name>A0A3R7RGY1_TRYRA</name>
<comment type="caution">
    <text evidence="1">The sequence shown here is derived from an EMBL/GenBank/DDBJ whole genome shotgun (WGS) entry which is preliminary data.</text>
</comment>
<reference evidence="1 2" key="1">
    <citation type="journal article" date="2018" name="BMC Genomics">
        <title>Genomic comparison of Trypanosoma conorhini and Trypanosoma rangeli to Trypanosoma cruzi strains of high and low virulence.</title>
        <authorList>
            <person name="Bradwell K.R."/>
            <person name="Koparde V.N."/>
            <person name="Matveyev A.V."/>
            <person name="Serrano M.G."/>
            <person name="Alves J.M."/>
            <person name="Parikh H."/>
            <person name="Huang B."/>
            <person name="Lee V."/>
            <person name="Espinosa-Alvarez O."/>
            <person name="Ortiz P.A."/>
            <person name="Costa-Martins A.G."/>
            <person name="Teixeira M.M."/>
            <person name="Buck G.A."/>
        </authorList>
    </citation>
    <scope>NUCLEOTIDE SEQUENCE [LARGE SCALE GENOMIC DNA]</scope>
    <source>
        <strain evidence="1 2">AM80</strain>
    </source>
</reference>
<organism evidence="1 2">
    <name type="scientific">Trypanosoma rangeli</name>
    <dbReference type="NCBI Taxonomy" id="5698"/>
    <lineage>
        <taxon>Eukaryota</taxon>
        <taxon>Discoba</taxon>
        <taxon>Euglenozoa</taxon>
        <taxon>Kinetoplastea</taxon>
        <taxon>Metakinetoplastina</taxon>
        <taxon>Trypanosomatida</taxon>
        <taxon>Trypanosomatidae</taxon>
        <taxon>Trypanosoma</taxon>
        <taxon>Herpetosoma</taxon>
    </lineage>
</organism>
<gene>
    <name evidence="1" type="ORF">TraAM80_06378</name>
</gene>
<dbReference type="EMBL" id="MKGL01000230">
    <property type="protein sequence ID" value="RNF02482.1"/>
    <property type="molecule type" value="Genomic_DNA"/>
</dbReference>
<evidence type="ECO:0000313" key="2">
    <source>
        <dbReference type="Proteomes" id="UP000283634"/>
    </source>
</evidence>
<accession>A0A3R7RGY1</accession>
<dbReference type="Proteomes" id="UP000283634">
    <property type="component" value="Unassembled WGS sequence"/>
</dbReference>
<proteinExistence type="predicted"/>
<dbReference type="GeneID" id="40330311"/>
<protein>
    <submittedName>
        <fullName evidence="1">Uncharacterized protein</fullName>
    </submittedName>
</protein>
<dbReference type="VEuPathDB" id="TriTrypDB:TRSC58_06423"/>
<dbReference type="RefSeq" id="XP_029236938.1">
    <property type="nucleotide sequence ID" value="XM_029383225.1"/>
</dbReference>